<dbReference type="AlphaFoldDB" id="A0A375EEX4"/>
<evidence type="ECO:0000313" key="1">
    <source>
        <dbReference type="EMBL" id="SOZ74624.1"/>
    </source>
</evidence>
<proteinExistence type="predicted"/>
<dbReference type="Proteomes" id="UP000256952">
    <property type="component" value="Plasmid CBM2613_p"/>
</dbReference>
<gene>
    <name evidence="1" type="ORF">CBM2613_P60055</name>
</gene>
<protein>
    <submittedName>
        <fullName evidence="1">Uncharacterized protein</fullName>
    </submittedName>
</protein>
<dbReference type="EMBL" id="LT976981">
    <property type="protein sequence ID" value="SOZ74624.1"/>
    <property type="molecule type" value="Genomic_DNA"/>
</dbReference>
<accession>A0A375EEX4</accession>
<sequence>MNCTPKVDPTLGCFSWLRYDERFKPASSHELQPDNTTCEILEDVLSRSTVNSVFVTLAQANVYLQIHHLPIWMSR</sequence>
<name>A0A375EEX4_9BURK</name>
<evidence type="ECO:0000313" key="2">
    <source>
        <dbReference type="Proteomes" id="UP000256952"/>
    </source>
</evidence>
<geneLocation type="plasmid" evidence="2">
    <name>cbm2613_p</name>
</geneLocation>
<keyword evidence="1" id="KW-0614">Plasmid</keyword>
<organism evidence="1 2">
    <name type="scientific">Cupriavidus taiwanensis</name>
    <dbReference type="NCBI Taxonomy" id="164546"/>
    <lineage>
        <taxon>Bacteria</taxon>
        <taxon>Pseudomonadati</taxon>
        <taxon>Pseudomonadota</taxon>
        <taxon>Betaproteobacteria</taxon>
        <taxon>Burkholderiales</taxon>
        <taxon>Burkholderiaceae</taxon>
        <taxon>Cupriavidus</taxon>
    </lineage>
</organism>
<reference evidence="2" key="1">
    <citation type="submission" date="2018-01" db="EMBL/GenBank/DDBJ databases">
        <authorList>
            <person name="Gaut B.S."/>
            <person name="Morton B.R."/>
            <person name="Clegg M.T."/>
            <person name="Duvall M.R."/>
        </authorList>
    </citation>
    <scope>NUCLEOTIDE SEQUENCE [LARGE SCALE GENOMIC DNA]</scope>
    <source>
        <plasmid evidence="2">Plasmid cbm2613_p</plasmid>
    </source>
</reference>